<feature type="region of interest" description="Disordered" evidence="1">
    <location>
        <begin position="230"/>
        <end position="254"/>
    </location>
</feature>
<dbReference type="Pfam" id="PF11327">
    <property type="entry name" value="Egh16-like"/>
    <property type="match status" value="1"/>
</dbReference>
<dbReference type="EMBL" id="JAPEVB010000006">
    <property type="protein sequence ID" value="KAJ4386016.1"/>
    <property type="molecule type" value="Genomic_DNA"/>
</dbReference>
<dbReference type="PANTHER" id="PTHR34618">
    <property type="entry name" value="SURFACE PROTEIN MAS1, PUTATIVE-RELATED"/>
    <property type="match status" value="1"/>
</dbReference>
<keyword evidence="2" id="KW-0732">Signal</keyword>
<proteinExistence type="predicted"/>
<organism evidence="3 4">
    <name type="scientific">Gnomoniopsis smithogilvyi</name>
    <dbReference type="NCBI Taxonomy" id="1191159"/>
    <lineage>
        <taxon>Eukaryota</taxon>
        <taxon>Fungi</taxon>
        <taxon>Dikarya</taxon>
        <taxon>Ascomycota</taxon>
        <taxon>Pezizomycotina</taxon>
        <taxon>Sordariomycetes</taxon>
        <taxon>Sordariomycetidae</taxon>
        <taxon>Diaporthales</taxon>
        <taxon>Gnomoniaceae</taxon>
        <taxon>Gnomoniopsis</taxon>
    </lineage>
</organism>
<dbReference type="PANTHER" id="PTHR34618:SF4">
    <property type="entry name" value="CAS1"/>
    <property type="match status" value="1"/>
</dbReference>
<evidence type="ECO:0000313" key="3">
    <source>
        <dbReference type="EMBL" id="KAJ4386016.1"/>
    </source>
</evidence>
<feature type="compositionally biased region" description="Low complexity" evidence="1">
    <location>
        <begin position="230"/>
        <end position="245"/>
    </location>
</feature>
<dbReference type="AlphaFoldDB" id="A0A9W8YJG0"/>
<evidence type="ECO:0000256" key="2">
    <source>
        <dbReference type="SAM" id="SignalP"/>
    </source>
</evidence>
<dbReference type="InterPro" id="IPR021476">
    <property type="entry name" value="Egh16-like"/>
</dbReference>
<sequence length="254" mass="25371">MLANVLIAILSGSSLVAGHGKPVVFKGDVGGNGTALAIQGAVVANTGPNKATELDTTVFGSTKPLSDGLGTTTGQGKVKAAQIGQAMALSGDTLPQVSPGGNLSGVFHVVTSDGCGSVKAVLDTTATGKFSQGTLLTTTQDVPGTNGNCPRSITKKSFVRDVLERSGMIQRRATNVAMDFPVAFTLPTGVSCTGTVGDVQGVCYVKMANTNAAGPFGGVVPIQIAGANNTQAPPAAAPPATGATNRRQAREFSA</sequence>
<evidence type="ECO:0000256" key="1">
    <source>
        <dbReference type="SAM" id="MobiDB-lite"/>
    </source>
</evidence>
<accession>A0A9W8YJG0</accession>
<evidence type="ECO:0000313" key="4">
    <source>
        <dbReference type="Proteomes" id="UP001140453"/>
    </source>
</evidence>
<dbReference type="Proteomes" id="UP001140453">
    <property type="component" value="Unassembled WGS sequence"/>
</dbReference>
<dbReference type="OrthoDB" id="5418436at2759"/>
<keyword evidence="4" id="KW-1185">Reference proteome</keyword>
<gene>
    <name evidence="3" type="ORF">N0V93_008907</name>
</gene>
<reference evidence="3" key="1">
    <citation type="submission" date="2022-10" db="EMBL/GenBank/DDBJ databases">
        <title>Tapping the CABI collections for fungal endophytes: first genome assemblies for Collariella, Neodidymelliopsis, Ascochyta clinopodiicola, Didymella pomorum, Didymosphaeria variabile, Neocosmospora piperis and Neocucurbitaria cava.</title>
        <authorList>
            <person name="Hill R."/>
        </authorList>
    </citation>
    <scope>NUCLEOTIDE SEQUENCE</scope>
    <source>
        <strain evidence="3">IMI 355082</strain>
    </source>
</reference>
<comment type="caution">
    <text evidence="3">The sequence shown here is derived from an EMBL/GenBank/DDBJ whole genome shotgun (WGS) entry which is preliminary data.</text>
</comment>
<evidence type="ECO:0008006" key="5">
    <source>
        <dbReference type="Google" id="ProtNLM"/>
    </source>
</evidence>
<feature type="signal peptide" evidence="2">
    <location>
        <begin position="1"/>
        <end position="20"/>
    </location>
</feature>
<feature type="chain" id="PRO_5040919828" description="Cell surface protein" evidence="2">
    <location>
        <begin position="21"/>
        <end position="254"/>
    </location>
</feature>
<name>A0A9W8YJG0_9PEZI</name>
<protein>
    <recommendedName>
        <fullName evidence="5">Cell surface protein</fullName>
    </recommendedName>
</protein>